<dbReference type="PANTHER" id="PTHR39210:SF1">
    <property type="entry name" value="HEPARIN-SULFATE LYASE"/>
    <property type="match status" value="1"/>
</dbReference>
<sequence>MYKSLLTEYGIPWVINRSLYSVKLKMMRAMPITENLFEKKVEIKRIDIFQVDTNKIEVFLNDISDGDKKDIIQIADNAIEGKIKAFSSIELDYGSPINWHINPITKVEVDKNIKWYRIPDFDPVRGDIKAVWEASRFTHFFHFARAYMITKDTKYYNAFSIQISDWIKKNPYSYGPNYKCGQEATLRMINSLIAYSVFKDYGLTTKEDEIHLKKLIEGCYKKVISNFFYAHKCIKNNHTLSEITGMIIGAWCSNNKIALKRAYQLMDKEIENQFMNDGGYIQYSFNYQRFALQIMEFVLKISEITGVKLSDQSKVLIEKSVLQMYQLQDETSDVPNYGSNDGALIFPVTTCNYRDFRPVLNTVHTVLKGKRLYDQGNYDEELLWFSDKNIRNIPYAGIQRKSVSYGDSGFYSLRHNDGHLMIVLQDFKTRPAQMDQMHIDLWHKGVNVLCDSGTYSYATDLGKQLALTAAHNTVKIGDKEQMKKHGPFLIYDWTSATDVEFNDNHFEGTMKSKNGYSHTRVINKDSVGYSIEDHVVRDVENYSVLFQTPCEIEKKEHGLDLFFDNKLIAKIMTEDEIHIEKSYRSLYYLKKDAVNQITIISEINKVNRMHIKLMK</sequence>
<dbReference type="PANTHER" id="PTHR39210">
    <property type="entry name" value="HEPARIN-SULFATE LYASE"/>
    <property type="match status" value="1"/>
</dbReference>
<gene>
    <name evidence="7" type="ORF">EDC19_1314</name>
</gene>
<evidence type="ECO:0000256" key="3">
    <source>
        <dbReference type="ARBA" id="ARBA00022764"/>
    </source>
</evidence>
<keyword evidence="8" id="KW-1185">Reference proteome</keyword>
<dbReference type="InterPro" id="IPR031680">
    <property type="entry name" value="Hepar_II_III_N"/>
</dbReference>
<dbReference type="SUPFAM" id="SSF48230">
    <property type="entry name" value="Chondroitin AC/alginate lyase"/>
    <property type="match status" value="1"/>
</dbReference>
<proteinExistence type="predicted"/>
<evidence type="ECO:0000259" key="6">
    <source>
        <dbReference type="Pfam" id="PF16889"/>
    </source>
</evidence>
<dbReference type="EMBL" id="SMGQ01000012">
    <property type="protein sequence ID" value="TCK93135.1"/>
    <property type="molecule type" value="Genomic_DNA"/>
</dbReference>
<dbReference type="InterPro" id="IPR012480">
    <property type="entry name" value="Hepar_II_III_C"/>
</dbReference>
<dbReference type="Pfam" id="PF16889">
    <property type="entry name" value="Hepar_II_III_N"/>
    <property type="match status" value="1"/>
</dbReference>
<feature type="domain" description="Heparin-sulfate lyase N-terminal" evidence="6">
    <location>
        <begin position="73"/>
        <end position="308"/>
    </location>
</feature>
<keyword evidence="3" id="KW-0574">Periplasm</keyword>
<comment type="subcellular location">
    <subcellularLocation>
        <location evidence="1">Periplasm</location>
    </subcellularLocation>
</comment>
<dbReference type="Gene3D" id="1.50.10.100">
    <property type="entry name" value="Chondroitin AC/alginate lyase"/>
    <property type="match status" value="1"/>
</dbReference>
<dbReference type="Pfam" id="PF07940">
    <property type="entry name" value="Hepar_II_III_C"/>
    <property type="match status" value="1"/>
</dbReference>
<accession>A0A4R1MKX1</accession>
<evidence type="ECO:0000256" key="1">
    <source>
        <dbReference type="ARBA" id="ARBA00004418"/>
    </source>
</evidence>
<reference evidence="7 8" key="1">
    <citation type="submission" date="2019-03" db="EMBL/GenBank/DDBJ databases">
        <title>Genomic Encyclopedia of Type Strains, Phase IV (KMG-IV): sequencing the most valuable type-strain genomes for metagenomic binning, comparative biology and taxonomic classification.</title>
        <authorList>
            <person name="Goeker M."/>
        </authorList>
    </citation>
    <scope>NUCLEOTIDE SEQUENCE [LARGE SCALE GENOMIC DNA]</scope>
    <source>
        <strain evidence="7 8">DSM 24176</strain>
    </source>
</reference>
<keyword evidence="2" id="KW-0732">Signal</keyword>
<dbReference type="RefSeq" id="WP_132282048.1">
    <property type="nucleotide sequence ID" value="NZ_SMGQ01000012.1"/>
</dbReference>
<dbReference type="GO" id="GO:0016829">
    <property type="term" value="F:lyase activity"/>
    <property type="evidence" value="ECO:0007669"/>
    <property type="project" value="UniProtKB-KW"/>
</dbReference>
<evidence type="ECO:0000259" key="5">
    <source>
        <dbReference type="Pfam" id="PF07940"/>
    </source>
</evidence>
<keyword evidence="4" id="KW-0456">Lyase</keyword>
<feature type="domain" description="Heparinase II/III-like C-terminal" evidence="5">
    <location>
        <begin position="400"/>
        <end position="548"/>
    </location>
</feature>
<dbReference type="OrthoDB" id="7335480at2"/>
<organism evidence="7 8">
    <name type="scientific">Natranaerovirga hydrolytica</name>
    <dbReference type="NCBI Taxonomy" id="680378"/>
    <lineage>
        <taxon>Bacteria</taxon>
        <taxon>Bacillati</taxon>
        <taxon>Bacillota</taxon>
        <taxon>Clostridia</taxon>
        <taxon>Lachnospirales</taxon>
        <taxon>Natranaerovirgaceae</taxon>
        <taxon>Natranaerovirga</taxon>
    </lineage>
</organism>
<comment type="caution">
    <text evidence="7">The sequence shown here is derived from an EMBL/GenBank/DDBJ whole genome shotgun (WGS) entry which is preliminary data.</text>
</comment>
<dbReference type="InterPro" id="IPR008929">
    <property type="entry name" value="Chondroitin_lyas"/>
</dbReference>
<name>A0A4R1MKX1_9FIRM</name>
<evidence type="ECO:0000256" key="4">
    <source>
        <dbReference type="ARBA" id="ARBA00023239"/>
    </source>
</evidence>
<evidence type="ECO:0000313" key="8">
    <source>
        <dbReference type="Proteomes" id="UP000294545"/>
    </source>
</evidence>
<dbReference type="Proteomes" id="UP000294545">
    <property type="component" value="Unassembled WGS sequence"/>
</dbReference>
<evidence type="ECO:0000256" key="2">
    <source>
        <dbReference type="ARBA" id="ARBA00022729"/>
    </source>
</evidence>
<dbReference type="Gene3D" id="2.70.98.70">
    <property type="match status" value="1"/>
</dbReference>
<evidence type="ECO:0000313" key="7">
    <source>
        <dbReference type="EMBL" id="TCK93135.1"/>
    </source>
</evidence>
<dbReference type="GO" id="GO:0042597">
    <property type="term" value="C:periplasmic space"/>
    <property type="evidence" value="ECO:0007669"/>
    <property type="project" value="UniProtKB-SubCell"/>
</dbReference>
<dbReference type="AlphaFoldDB" id="A0A4R1MKX1"/>
<protein>
    <submittedName>
        <fullName evidence="7">Heparinase II/III-like protein</fullName>
    </submittedName>
</protein>